<organism evidence="11 12">
    <name type="scientific">Pseudallescheria apiosperma</name>
    <name type="common">Scedosporium apiospermum</name>
    <dbReference type="NCBI Taxonomy" id="563466"/>
    <lineage>
        <taxon>Eukaryota</taxon>
        <taxon>Fungi</taxon>
        <taxon>Dikarya</taxon>
        <taxon>Ascomycota</taxon>
        <taxon>Pezizomycotina</taxon>
        <taxon>Sordariomycetes</taxon>
        <taxon>Hypocreomycetidae</taxon>
        <taxon>Microascales</taxon>
        <taxon>Microascaceae</taxon>
        <taxon>Scedosporium</taxon>
    </lineage>
</organism>
<dbReference type="GO" id="GO:0005743">
    <property type="term" value="C:mitochondrial inner membrane"/>
    <property type="evidence" value="ECO:0007669"/>
    <property type="project" value="UniProtKB-SubCell"/>
</dbReference>
<dbReference type="PANTHER" id="PTHR14154">
    <property type="entry name" value="UPF0041 BRAIN PROTEIN 44-RELATED"/>
    <property type="match status" value="1"/>
</dbReference>
<feature type="compositionally biased region" description="Polar residues" evidence="10">
    <location>
        <begin position="38"/>
        <end position="53"/>
    </location>
</feature>
<comment type="subcellular location">
    <subcellularLocation>
        <location evidence="1 9">Mitochondrion inner membrane</location>
        <topology evidence="1 9">Multi-pass membrane protein</topology>
    </subcellularLocation>
</comment>
<keyword evidence="4 9" id="KW-0812">Transmembrane</keyword>
<evidence type="ECO:0000313" key="12">
    <source>
        <dbReference type="Proteomes" id="UP000028545"/>
    </source>
</evidence>
<keyword evidence="8 9" id="KW-0472">Membrane</keyword>
<dbReference type="GeneID" id="27724260"/>
<keyword evidence="7 9" id="KW-0496">Mitochondrion</keyword>
<dbReference type="HOGENOM" id="CLU_099502_0_1_1"/>
<reference evidence="11 12" key="1">
    <citation type="journal article" date="2014" name="Genome Announc.">
        <title>Draft genome sequence of the pathogenic fungus Scedosporium apiospermum.</title>
        <authorList>
            <person name="Vandeputte P."/>
            <person name="Ghamrawi S."/>
            <person name="Rechenmann M."/>
            <person name="Iltis A."/>
            <person name="Giraud S."/>
            <person name="Fleury M."/>
            <person name="Thornton C."/>
            <person name="Delhaes L."/>
            <person name="Meyer W."/>
            <person name="Papon N."/>
            <person name="Bouchara J.P."/>
        </authorList>
    </citation>
    <scope>NUCLEOTIDE SEQUENCE [LARGE SCALE GENOMIC DNA]</scope>
    <source>
        <strain evidence="11 12">IHEM 14462</strain>
    </source>
</reference>
<comment type="function">
    <text evidence="9">Mediates the uptake of pyruvate into mitochondria.</text>
</comment>
<dbReference type="Proteomes" id="UP000028545">
    <property type="component" value="Unassembled WGS sequence"/>
</dbReference>
<evidence type="ECO:0000256" key="2">
    <source>
        <dbReference type="ARBA" id="ARBA00006416"/>
    </source>
</evidence>
<keyword evidence="5 9" id="KW-0999">Mitochondrion inner membrane</keyword>
<keyword evidence="12" id="KW-1185">Reference proteome</keyword>
<evidence type="ECO:0000256" key="10">
    <source>
        <dbReference type="SAM" id="MobiDB-lite"/>
    </source>
</evidence>
<dbReference type="InterPro" id="IPR005336">
    <property type="entry name" value="MPC"/>
</dbReference>
<evidence type="ECO:0000256" key="8">
    <source>
        <dbReference type="ARBA" id="ARBA00023136"/>
    </source>
</evidence>
<dbReference type="KEGG" id="sapo:SAPIO_CDS5188"/>
<evidence type="ECO:0000256" key="1">
    <source>
        <dbReference type="ARBA" id="ARBA00004448"/>
    </source>
</evidence>
<protein>
    <recommendedName>
        <fullName evidence="9">Mitochondrial pyruvate carrier</fullName>
    </recommendedName>
</protein>
<evidence type="ECO:0000256" key="7">
    <source>
        <dbReference type="ARBA" id="ARBA00023128"/>
    </source>
</evidence>
<evidence type="ECO:0000256" key="3">
    <source>
        <dbReference type="ARBA" id="ARBA00022448"/>
    </source>
</evidence>
<dbReference type="VEuPathDB" id="FungiDB:SAPIO_CDS5188"/>
<dbReference type="OrthoDB" id="869189at2759"/>
<dbReference type="AlphaFoldDB" id="A0A084G618"/>
<name>A0A084G618_PSEDA</name>
<evidence type="ECO:0000256" key="5">
    <source>
        <dbReference type="ARBA" id="ARBA00022792"/>
    </source>
</evidence>
<dbReference type="RefSeq" id="XP_016642579.1">
    <property type="nucleotide sequence ID" value="XM_016787564.1"/>
</dbReference>
<evidence type="ECO:0000256" key="6">
    <source>
        <dbReference type="ARBA" id="ARBA00022989"/>
    </source>
</evidence>
<proteinExistence type="inferred from homology"/>
<comment type="caution">
    <text evidence="9">Lacks conserved residue(s) required for the propagation of feature annotation.</text>
</comment>
<dbReference type="Pfam" id="PF03650">
    <property type="entry name" value="MPC"/>
    <property type="match status" value="1"/>
</dbReference>
<evidence type="ECO:0000313" key="11">
    <source>
        <dbReference type="EMBL" id="KEZ42780.1"/>
    </source>
</evidence>
<dbReference type="GO" id="GO:0006850">
    <property type="term" value="P:pyruvate import into mitochondria"/>
    <property type="evidence" value="ECO:0007669"/>
    <property type="project" value="InterPro"/>
</dbReference>
<comment type="caution">
    <text evidence="11">The sequence shown here is derived from an EMBL/GenBank/DDBJ whole genome shotgun (WGS) entry which is preliminary data.</text>
</comment>
<gene>
    <name evidence="11" type="ORF">SAPIO_CDS5188</name>
</gene>
<accession>A0A084G618</accession>
<evidence type="ECO:0000256" key="9">
    <source>
        <dbReference type="RuleBase" id="RU363100"/>
    </source>
</evidence>
<comment type="similarity">
    <text evidence="2 9">Belongs to the mitochondrial pyruvate carrier (MPC) (TC 2.A.105) family.</text>
</comment>
<evidence type="ECO:0000256" key="4">
    <source>
        <dbReference type="ARBA" id="ARBA00022692"/>
    </source>
</evidence>
<dbReference type="EMBL" id="JOWA01000098">
    <property type="protein sequence ID" value="KEZ42780.1"/>
    <property type="molecule type" value="Genomic_DNA"/>
</dbReference>
<keyword evidence="6 9" id="KW-1133">Transmembrane helix</keyword>
<sequence length="173" mass="19545">MSATRTFFNASRPLFRQPFASTWRTTARASPSRAANFRNGTKNTGRRWQSTTAGPGARESWFKRMWDSPVGLKTVHFWAPMMKWALVLAGVSDFARPVEKLSFTQNLALTMTGMIWTRWCLIIKPRNILLAAVNFFLGCVGLVQITRIAIYETKKKSTSAVQDVKAEPKEVKA</sequence>
<dbReference type="OMA" id="FRQNFYQ"/>
<feature type="transmembrane region" description="Helical" evidence="9">
    <location>
        <begin position="128"/>
        <end position="150"/>
    </location>
</feature>
<feature type="region of interest" description="Disordered" evidence="10">
    <location>
        <begin position="31"/>
        <end position="55"/>
    </location>
</feature>
<keyword evidence="3 9" id="KW-0813">Transport</keyword>